<sequence>MTNCFEVFSQLSSIDSSKLFCSFKFSSLQENQIELNHLEERAKFNFVIYEANKNEDEIIWKLSPEDINSDLCFLSKLNVIDGNCIELETSIVDHLVRLKEQKIINQSKINFKTLEKLKIDFENTEKLATNCIGKKIDDRFDITLHLVFDAKIDPETESIFESKKFDRSLLEPINRPNLELLDDWLFCHSSRPIEKPETIQSAIILDRIEQIFFLLDQECDQILLESIDNINDNIYIKLIDRDFFIGNIFFETTKENSSERFESFQQCVDLSNHALIKFEFFLDLDRFEENYDEMKKLLRKLRSSFMIDWYRIETKLFKNLKTILHQNKIAFECLRIFHKNFNDSDFLHNNLTRHDQMIDGNLSFLPAFQVEN</sequence>
<evidence type="ECO:0000313" key="3">
    <source>
        <dbReference type="Proteomes" id="UP000070412"/>
    </source>
</evidence>
<dbReference type="EnsemblMetazoa" id="SSS_730s_mrna">
    <property type="protein sequence ID" value="KAF7494074.1"/>
    <property type="gene ID" value="SSS_730"/>
</dbReference>
<reference evidence="2" key="3">
    <citation type="submission" date="2022-06" db="UniProtKB">
        <authorList>
            <consortium name="EnsemblMetazoa"/>
        </authorList>
    </citation>
    <scope>IDENTIFICATION</scope>
</reference>
<name>A0A834RCL1_SARSC</name>
<keyword evidence="3" id="KW-1185">Reference proteome</keyword>
<dbReference type="OrthoDB" id="10415285at2759"/>
<dbReference type="EMBL" id="WVUK01000054">
    <property type="protein sequence ID" value="KAF7494074.1"/>
    <property type="molecule type" value="Genomic_DNA"/>
</dbReference>
<organism evidence="1">
    <name type="scientific">Sarcoptes scabiei</name>
    <name type="common">Itch mite</name>
    <name type="synonym">Acarus scabiei</name>
    <dbReference type="NCBI Taxonomy" id="52283"/>
    <lineage>
        <taxon>Eukaryota</taxon>
        <taxon>Metazoa</taxon>
        <taxon>Ecdysozoa</taxon>
        <taxon>Arthropoda</taxon>
        <taxon>Chelicerata</taxon>
        <taxon>Arachnida</taxon>
        <taxon>Acari</taxon>
        <taxon>Acariformes</taxon>
        <taxon>Sarcoptiformes</taxon>
        <taxon>Astigmata</taxon>
        <taxon>Psoroptidia</taxon>
        <taxon>Sarcoptoidea</taxon>
        <taxon>Sarcoptidae</taxon>
        <taxon>Sarcoptinae</taxon>
        <taxon>Sarcoptes</taxon>
    </lineage>
</organism>
<dbReference type="Proteomes" id="UP000070412">
    <property type="component" value="Unassembled WGS sequence"/>
</dbReference>
<gene>
    <name evidence="1" type="ORF">SSS_730</name>
</gene>
<dbReference type="AlphaFoldDB" id="A0A834RCL1"/>
<reference evidence="3" key="1">
    <citation type="journal article" date="2020" name="PLoS Negl. Trop. Dis.">
        <title>High-quality nuclear genome for Sarcoptes scabiei-A critical resource for a neglected parasite.</title>
        <authorList>
            <person name="Korhonen P.K."/>
            <person name="Gasser R.B."/>
            <person name="Ma G."/>
            <person name="Wang T."/>
            <person name="Stroehlein A.J."/>
            <person name="Young N.D."/>
            <person name="Ang C.S."/>
            <person name="Fernando D.D."/>
            <person name="Lu H.C."/>
            <person name="Taylor S."/>
            <person name="Reynolds S.L."/>
            <person name="Mofiz E."/>
            <person name="Najaraj S.H."/>
            <person name="Gowda H."/>
            <person name="Madugundu A."/>
            <person name="Renuse S."/>
            <person name="Holt D."/>
            <person name="Pandey A."/>
            <person name="Papenfuss A.T."/>
            <person name="Fischer K."/>
        </authorList>
    </citation>
    <scope>NUCLEOTIDE SEQUENCE [LARGE SCALE GENOMIC DNA]</scope>
</reference>
<reference evidence="1" key="2">
    <citation type="submission" date="2020-01" db="EMBL/GenBank/DDBJ databases">
        <authorList>
            <person name="Korhonen P.K.K."/>
            <person name="Guangxu M.G."/>
            <person name="Wang T.W."/>
            <person name="Stroehlein A.J.S."/>
            <person name="Young N.D."/>
            <person name="Ang C.-S.A."/>
            <person name="Fernando D.W.F."/>
            <person name="Lu H.L."/>
            <person name="Taylor S.T."/>
            <person name="Ehtesham M.E.M."/>
            <person name="Najaraj S.H.N."/>
            <person name="Harsha G.H.G."/>
            <person name="Madugundu A.M."/>
            <person name="Renuse S.R."/>
            <person name="Holt D.H."/>
            <person name="Pandey A.P."/>
            <person name="Papenfuss A.P."/>
            <person name="Gasser R.B.G."/>
            <person name="Fischer K.F."/>
        </authorList>
    </citation>
    <scope>NUCLEOTIDE SEQUENCE</scope>
    <source>
        <strain evidence="1">SSS_KF_BRIS2020</strain>
    </source>
</reference>
<protein>
    <submittedName>
        <fullName evidence="1 2">Uncharacterized protein</fullName>
    </submittedName>
</protein>
<accession>A0A834RCL1</accession>
<proteinExistence type="predicted"/>
<evidence type="ECO:0000313" key="1">
    <source>
        <dbReference type="EMBL" id="KAF7494074.1"/>
    </source>
</evidence>
<evidence type="ECO:0000313" key="2">
    <source>
        <dbReference type="EnsemblMetazoa" id="KAF7494074.1"/>
    </source>
</evidence>